<organism evidence="2 4">
    <name type="scientific">Mucilaginibacter rubeus</name>
    <dbReference type="NCBI Taxonomy" id="2027860"/>
    <lineage>
        <taxon>Bacteria</taxon>
        <taxon>Pseudomonadati</taxon>
        <taxon>Bacteroidota</taxon>
        <taxon>Sphingobacteriia</taxon>
        <taxon>Sphingobacteriales</taxon>
        <taxon>Sphingobacteriaceae</taxon>
        <taxon>Mucilaginibacter</taxon>
    </lineage>
</organism>
<keyword evidence="1" id="KW-1133">Transmembrane helix</keyword>
<dbReference type="AlphaFoldDB" id="A0AAE6JHY4"/>
<protein>
    <submittedName>
        <fullName evidence="2">Uncharacterized protein</fullName>
    </submittedName>
</protein>
<keyword evidence="5" id="KW-1185">Reference proteome</keyword>
<feature type="transmembrane region" description="Helical" evidence="1">
    <location>
        <begin position="164"/>
        <end position="181"/>
    </location>
</feature>
<feature type="transmembrane region" description="Helical" evidence="1">
    <location>
        <begin position="42"/>
        <end position="59"/>
    </location>
</feature>
<proteinExistence type="predicted"/>
<gene>
    <name evidence="2" type="ORF">DIU31_021870</name>
    <name evidence="3" type="ORF">J3L21_05595</name>
</gene>
<dbReference type="Proteomes" id="UP000663940">
    <property type="component" value="Chromosome"/>
</dbReference>
<dbReference type="Proteomes" id="UP000250557">
    <property type="component" value="Chromosome"/>
</dbReference>
<accession>A0AAE6JHY4</accession>
<evidence type="ECO:0000313" key="2">
    <source>
        <dbReference type="EMBL" id="QEM06027.1"/>
    </source>
</evidence>
<evidence type="ECO:0000313" key="3">
    <source>
        <dbReference type="EMBL" id="QTE51448.1"/>
    </source>
</evidence>
<keyword evidence="1" id="KW-0812">Transmembrane</keyword>
<keyword evidence="1" id="KW-0472">Membrane</keyword>
<dbReference type="RefSeq" id="WP_112651564.1">
    <property type="nucleotide sequence ID" value="NZ_CP043451.1"/>
</dbReference>
<feature type="transmembrane region" description="Helical" evidence="1">
    <location>
        <begin position="12"/>
        <end position="36"/>
    </location>
</feature>
<feature type="transmembrane region" description="Helical" evidence="1">
    <location>
        <begin position="187"/>
        <end position="205"/>
    </location>
</feature>
<sequence>MQDYTFEYTRQGFAYLLFALSFAIVVFGVSLCCILFKDIIPLGIAVIVLIGSGIAFFLLNKHQIKRTGIAKLSINGLTIEQDQVINIPFSDLKYYYIYDGKNGIVFTLGFGDATKFKVEANKSFCNDKLLKEFLSDFQLAIDSYNAQNKANIIHLETIFARKRTLFVLSIITVLVILGFCFTSMPLTLLPIGVSMSILLAWIRYFQQRSKNKLVDF</sequence>
<name>A0AAE6JHY4_9SPHI</name>
<evidence type="ECO:0000313" key="5">
    <source>
        <dbReference type="Proteomes" id="UP000663940"/>
    </source>
</evidence>
<reference evidence="3 5" key="2">
    <citation type="submission" date="2021-03" db="EMBL/GenBank/DDBJ databases">
        <title>Mucilaginibacter strains isolated from gold and copper mining confer multi heavy-metal resistance.</title>
        <authorList>
            <person name="Li Y."/>
        </authorList>
    </citation>
    <scope>NUCLEOTIDE SEQUENCE [LARGE SCALE GENOMIC DNA]</scope>
    <source>
        <strain evidence="3 5">P2-4</strain>
    </source>
</reference>
<dbReference type="EMBL" id="CP071880">
    <property type="protein sequence ID" value="QTE51448.1"/>
    <property type="molecule type" value="Genomic_DNA"/>
</dbReference>
<evidence type="ECO:0000313" key="4">
    <source>
        <dbReference type="Proteomes" id="UP000250557"/>
    </source>
</evidence>
<evidence type="ECO:0000256" key="1">
    <source>
        <dbReference type="SAM" id="Phobius"/>
    </source>
</evidence>
<reference evidence="2 4" key="1">
    <citation type="submission" date="2019-08" db="EMBL/GenBank/DDBJ databases">
        <title>Comparative genome analysis confer to the adaptation heavy metal polluted environment.</title>
        <authorList>
            <person name="Li Y."/>
        </authorList>
    </citation>
    <scope>NUCLEOTIDE SEQUENCE [LARGE SCALE GENOMIC DNA]</scope>
    <source>
        <strain evidence="2 4">P2</strain>
    </source>
</reference>
<dbReference type="EMBL" id="CP043451">
    <property type="protein sequence ID" value="QEM06027.1"/>
    <property type="molecule type" value="Genomic_DNA"/>
</dbReference>